<dbReference type="InterPro" id="IPR032675">
    <property type="entry name" value="LRR_dom_sf"/>
</dbReference>
<comment type="caution">
    <text evidence="3">The sequence shown here is derived from an EMBL/GenBank/DDBJ whole genome shotgun (WGS) entry which is preliminary data.</text>
</comment>
<keyword evidence="1" id="KW-0611">Plant defense</keyword>
<dbReference type="InterPro" id="IPR050905">
    <property type="entry name" value="Plant_NBS-LRR"/>
</dbReference>
<dbReference type="EMBL" id="BTGU01000571">
    <property type="protein sequence ID" value="GMN68207.1"/>
    <property type="molecule type" value="Genomic_DNA"/>
</dbReference>
<sequence>MPNLSSLYIRNCDNLNYVSSFATAKSCLIKLKKLEVHTCSVLEEVLAITDLQGENGSLEKISLPQLKYLVLSDLPNLKRFCNNPDEFKMLESNSRSTKTTVGTAEPKEVEFSAKESLFNELGEPKSKTIRVRDSKRTISYQMKAQVVTKVVLPSLEDLYLNKLVVKKLWADQIPATSYMQNLSSLDVINCHNLKYVSSFVAAKSFFIKLKKLQVESCNVLKEILIIMDLQGQDDRSLEKISLPQLESLKLDDLPNLKTFCKYPDEFKMLVTSIGEGSKHEKMEFGTEEPFFNEMIISNALVNANDIFAIKE</sequence>
<dbReference type="Pfam" id="PF23247">
    <property type="entry name" value="LRR_RPS2"/>
    <property type="match status" value="2"/>
</dbReference>
<dbReference type="Gene3D" id="3.80.10.10">
    <property type="entry name" value="Ribonuclease Inhibitor"/>
    <property type="match status" value="2"/>
</dbReference>
<accession>A0AA88E4Z8</accession>
<dbReference type="SUPFAM" id="SSF52047">
    <property type="entry name" value="RNI-like"/>
    <property type="match status" value="1"/>
</dbReference>
<proteinExistence type="predicted"/>
<name>A0AA88E4Z8_FICCA</name>
<evidence type="ECO:0000256" key="1">
    <source>
        <dbReference type="ARBA" id="ARBA00022821"/>
    </source>
</evidence>
<evidence type="ECO:0000313" key="3">
    <source>
        <dbReference type="EMBL" id="GMN68207.1"/>
    </source>
</evidence>
<dbReference type="PANTHER" id="PTHR33463:SF209">
    <property type="entry name" value="DISEASE RESISTANCE PROTEIN RPS2-LIKE"/>
    <property type="match status" value="1"/>
</dbReference>
<evidence type="ECO:0000259" key="2">
    <source>
        <dbReference type="Pfam" id="PF23247"/>
    </source>
</evidence>
<reference evidence="3" key="1">
    <citation type="submission" date="2023-07" db="EMBL/GenBank/DDBJ databases">
        <title>draft genome sequence of fig (Ficus carica).</title>
        <authorList>
            <person name="Takahashi T."/>
            <person name="Nishimura K."/>
        </authorList>
    </citation>
    <scope>NUCLEOTIDE SEQUENCE</scope>
</reference>
<feature type="domain" description="Disease resistance protein At4g27190-like leucine-rich repeats" evidence="2">
    <location>
        <begin position="155"/>
        <end position="261"/>
    </location>
</feature>
<organism evidence="3 4">
    <name type="scientific">Ficus carica</name>
    <name type="common">Common fig</name>
    <dbReference type="NCBI Taxonomy" id="3494"/>
    <lineage>
        <taxon>Eukaryota</taxon>
        <taxon>Viridiplantae</taxon>
        <taxon>Streptophyta</taxon>
        <taxon>Embryophyta</taxon>
        <taxon>Tracheophyta</taxon>
        <taxon>Spermatophyta</taxon>
        <taxon>Magnoliopsida</taxon>
        <taxon>eudicotyledons</taxon>
        <taxon>Gunneridae</taxon>
        <taxon>Pentapetalae</taxon>
        <taxon>rosids</taxon>
        <taxon>fabids</taxon>
        <taxon>Rosales</taxon>
        <taxon>Moraceae</taxon>
        <taxon>Ficeae</taxon>
        <taxon>Ficus</taxon>
    </lineage>
</organism>
<feature type="domain" description="Disease resistance protein At4g27190-like leucine-rich repeats" evidence="2">
    <location>
        <begin position="3"/>
        <end position="83"/>
    </location>
</feature>
<dbReference type="AlphaFoldDB" id="A0AA88E4Z8"/>
<keyword evidence="4" id="KW-1185">Reference proteome</keyword>
<dbReference type="InterPro" id="IPR057135">
    <property type="entry name" value="At4g27190-like_LRR"/>
</dbReference>
<protein>
    <recommendedName>
        <fullName evidence="2">Disease resistance protein At4g27190-like leucine-rich repeats domain-containing protein</fullName>
    </recommendedName>
</protein>
<dbReference type="Proteomes" id="UP001187192">
    <property type="component" value="Unassembled WGS sequence"/>
</dbReference>
<gene>
    <name evidence="3" type="ORF">TIFTF001_037265</name>
</gene>
<evidence type="ECO:0000313" key="4">
    <source>
        <dbReference type="Proteomes" id="UP001187192"/>
    </source>
</evidence>
<dbReference type="PANTHER" id="PTHR33463">
    <property type="entry name" value="NB-ARC DOMAIN-CONTAINING PROTEIN-RELATED"/>
    <property type="match status" value="1"/>
</dbReference>